<name>A0ABU1JVV5_9PROT</name>
<proteinExistence type="predicted"/>
<dbReference type="RefSeq" id="WP_309799125.1">
    <property type="nucleotide sequence ID" value="NZ_JAVDPW010000010.1"/>
</dbReference>
<gene>
    <name evidence="1" type="ORF">E9232_005294</name>
</gene>
<reference evidence="1 2" key="1">
    <citation type="submission" date="2023-07" db="EMBL/GenBank/DDBJ databases">
        <title>Sorghum-associated microbial communities from plants grown in Nebraska, USA.</title>
        <authorList>
            <person name="Schachtman D."/>
        </authorList>
    </citation>
    <scope>NUCLEOTIDE SEQUENCE [LARGE SCALE GENOMIC DNA]</scope>
    <source>
        <strain evidence="1 2">584</strain>
    </source>
</reference>
<organism evidence="1 2">
    <name type="scientific">Inquilinus ginsengisoli</name>
    <dbReference type="NCBI Taxonomy" id="363840"/>
    <lineage>
        <taxon>Bacteria</taxon>
        <taxon>Pseudomonadati</taxon>
        <taxon>Pseudomonadota</taxon>
        <taxon>Alphaproteobacteria</taxon>
        <taxon>Rhodospirillales</taxon>
        <taxon>Rhodospirillaceae</taxon>
        <taxon>Inquilinus</taxon>
    </lineage>
</organism>
<comment type="caution">
    <text evidence="1">The sequence shown here is derived from an EMBL/GenBank/DDBJ whole genome shotgun (WGS) entry which is preliminary data.</text>
</comment>
<accession>A0ABU1JVV5</accession>
<evidence type="ECO:0000313" key="2">
    <source>
        <dbReference type="Proteomes" id="UP001262410"/>
    </source>
</evidence>
<sequence length="42" mass="4266">MIPALVGIFVTIAVLLWHAGLDFAVITAGTALSGTILMLALA</sequence>
<dbReference type="Proteomes" id="UP001262410">
    <property type="component" value="Unassembled WGS sequence"/>
</dbReference>
<keyword evidence="2" id="KW-1185">Reference proteome</keyword>
<evidence type="ECO:0000313" key="1">
    <source>
        <dbReference type="EMBL" id="MDR6292749.1"/>
    </source>
</evidence>
<dbReference type="EMBL" id="JAVDPW010000010">
    <property type="protein sequence ID" value="MDR6292749.1"/>
    <property type="molecule type" value="Genomic_DNA"/>
</dbReference>
<protein>
    <submittedName>
        <fullName evidence="1">Uncharacterized protein</fullName>
    </submittedName>
</protein>